<protein>
    <recommendedName>
        <fullName evidence="3">Amidohydrolase-related domain-containing protein</fullName>
    </recommendedName>
</protein>
<evidence type="ECO:0008006" key="3">
    <source>
        <dbReference type="Google" id="ProtNLM"/>
    </source>
</evidence>
<dbReference type="Proteomes" id="UP000266673">
    <property type="component" value="Unassembled WGS sequence"/>
</dbReference>
<sequence>MIKNAIVIDVKEKFITPGFIDMHSCVAIESWPFLPTTYDSNEATDQIIPYELELIVASGGVTTSLVLPGSANLIGGEGFVIKMCSVDTLSVDDMGINANNDLKKERAWRCLKMACGENPKVRIDIYVIIFNTLYVD</sequence>
<gene>
    <name evidence="1" type="ORF">C2G38_2041020</name>
</gene>
<dbReference type="STRING" id="44941.A0A397UVJ4"/>
<dbReference type="AlphaFoldDB" id="A0A397UVJ4"/>
<dbReference type="Gene3D" id="3.20.20.140">
    <property type="entry name" value="Metal-dependent hydrolases"/>
    <property type="match status" value="1"/>
</dbReference>
<keyword evidence="2" id="KW-1185">Reference proteome</keyword>
<reference evidence="1 2" key="1">
    <citation type="submission" date="2018-06" db="EMBL/GenBank/DDBJ databases">
        <title>Comparative genomics reveals the genomic features of Rhizophagus irregularis, R. cerebriforme, R. diaphanum and Gigaspora rosea, and their symbiotic lifestyle signature.</title>
        <authorList>
            <person name="Morin E."/>
            <person name="San Clemente H."/>
            <person name="Chen E.C.H."/>
            <person name="De La Providencia I."/>
            <person name="Hainaut M."/>
            <person name="Kuo A."/>
            <person name="Kohler A."/>
            <person name="Murat C."/>
            <person name="Tang N."/>
            <person name="Roy S."/>
            <person name="Loubradou J."/>
            <person name="Henrissat B."/>
            <person name="Grigoriev I.V."/>
            <person name="Corradi N."/>
            <person name="Roux C."/>
            <person name="Martin F.M."/>
        </authorList>
    </citation>
    <scope>NUCLEOTIDE SEQUENCE [LARGE SCALE GENOMIC DNA]</scope>
    <source>
        <strain evidence="1 2">DAOM 194757</strain>
    </source>
</reference>
<evidence type="ECO:0000313" key="1">
    <source>
        <dbReference type="EMBL" id="RIB13388.1"/>
    </source>
</evidence>
<dbReference type="EMBL" id="QKWP01000928">
    <property type="protein sequence ID" value="RIB13388.1"/>
    <property type="molecule type" value="Genomic_DNA"/>
</dbReference>
<evidence type="ECO:0000313" key="2">
    <source>
        <dbReference type="Proteomes" id="UP000266673"/>
    </source>
</evidence>
<proteinExistence type="predicted"/>
<name>A0A397UVJ4_9GLOM</name>
<accession>A0A397UVJ4</accession>
<organism evidence="1 2">
    <name type="scientific">Gigaspora rosea</name>
    <dbReference type="NCBI Taxonomy" id="44941"/>
    <lineage>
        <taxon>Eukaryota</taxon>
        <taxon>Fungi</taxon>
        <taxon>Fungi incertae sedis</taxon>
        <taxon>Mucoromycota</taxon>
        <taxon>Glomeromycotina</taxon>
        <taxon>Glomeromycetes</taxon>
        <taxon>Diversisporales</taxon>
        <taxon>Gigasporaceae</taxon>
        <taxon>Gigaspora</taxon>
    </lineage>
</organism>
<comment type="caution">
    <text evidence="1">The sequence shown here is derived from an EMBL/GenBank/DDBJ whole genome shotgun (WGS) entry which is preliminary data.</text>
</comment>
<dbReference type="OrthoDB" id="10258955at2759"/>